<dbReference type="GO" id="GO:0030288">
    <property type="term" value="C:outer membrane-bounded periplasmic space"/>
    <property type="evidence" value="ECO:0007669"/>
    <property type="project" value="TreeGrafter"/>
</dbReference>
<dbReference type="Pfam" id="PF13801">
    <property type="entry name" value="Metal_resist"/>
    <property type="match status" value="1"/>
</dbReference>
<comment type="subcellular location">
    <subcellularLocation>
        <location evidence="1">Periplasm</location>
    </subcellularLocation>
</comment>
<dbReference type="InterPro" id="IPR052211">
    <property type="entry name" value="Cpx_auxiliary_protein"/>
</dbReference>
<dbReference type="InterPro" id="IPR025961">
    <property type="entry name" value="Metal_resist"/>
</dbReference>
<accession>A0A1F6T407</accession>
<evidence type="ECO:0000256" key="6">
    <source>
        <dbReference type="SAM" id="SignalP"/>
    </source>
</evidence>
<feature type="compositionally biased region" description="Basic and acidic residues" evidence="5">
    <location>
        <begin position="134"/>
        <end position="143"/>
    </location>
</feature>
<dbReference type="Gene3D" id="1.20.120.1490">
    <property type="match status" value="1"/>
</dbReference>
<feature type="chain" id="PRO_5009526546" description="Zinc resistance-associated protein" evidence="6">
    <location>
        <begin position="23"/>
        <end position="166"/>
    </location>
</feature>
<evidence type="ECO:0000256" key="1">
    <source>
        <dbReference type="ARBA" id="ARBA00004418"/>
    </source>
</evidence>
<dbReference type="PANTHER" id="PTHR38102">
    <property type="entry name" value="PERIPLASMIC CHAPERONE SPY"/>
    <property type="match status" value="1"/>
</dbReference>
<dbReference type="CDD" id="cd09916">
    <property type="entry name" value="CpxP_like"/>
    <property type="match status" value="1"/>
</dbReference>
<gene>
    <name evidence="7" type="ORF">A2140_01155</name>
</gene>
<dbReference type="InterPro" id="IPR012899">
    <property type="entry name" value="LTXXQ"/>
</dbReference>
<name>A0A1F6T407_9PROT</name>
<dbReference type="Proteomes" id="UP000178379">
    <property type="component" value="Unassembled WGS sequence"/>
</dbReference>
<feature type="signal peptide" evidence="6">
    <location>
        <begin position="1"/>
        <end position="22"/>
    </location>
</feature>
<evidence type="ECO:0000256" key="4">
    <source>
        <dbReference type="ARBA" id="ARBA00022764"/>
    </source>
</evidence>
<dbReference type="STRING" id="1817756.A2140_01155"/>
<comment type="caution">
    <text evidence="7">The sequence shown here is derived from an EMBL/GenBank/DDBJ whole genome shotgun (WGS) entry which is preliminary data.</text>
</comment>
<proteinExistence type="inferred from homology"/>
<evidence type="ECO:0000313" key="7">
    <source>
        <dbReference type="EMBL" id="OGI39749.1"/>
    </source>
</evidence>
<organism evidence="7 8">
    <name type="scientific">Candidatus Muproteobacteria bacterium RBG_16_62_13</name>
    <dbReference type="NCBI Taxonomy" id="1817756"/>
    <lineage>
        <taxon>Bacteria</taxon>
        <taxon>Pseudomonadati</taxon>
        <taxon>Pseudomonadota</taxon>
        <taxon>Candidatus Muproteobacteria</taxon>
    </lineage>
</organism>
<dbReference type="EMBL" id="MFSQ01000086">
    <property type="protein sequence ID" value="OGI39749.1"/>
    <property type="molecule type" value="Genomic_DNA"/>
</dbReference>
<dbReference type="GO" id="GO:0051082">
    <property type="term" value="F:unfolded protein binding"/>
    <property type="evidence" value="ECO:0007669"/>
    <property type="project" value="TreeGrafter"/>
</dbReference>
<evidence type="ECO:0000256" key="2">
    <source>
        <dbReference type="ARBA" id="ARBA00008441"/>
    </source>
</evidence>
<dbReference type="PIRSF" id="PIRSF034445">
    <property type="entry name" value="CpxP_Spy"/>
    <property type="match status" value="1"/>
</dbReference>
<feature type="region of interest" description="Disordered" evidence="5">
    <location>
        <begin position="128"/>
        <end position="166"/>
    </location>
</feature>
<sequence>MNSTVKTVLIAATLIGSVAATAAHAGKGCGKEHHGQRGSDSEHRINRMADRLELSAEQRDKVRAIADKSRPALRAVHDKMRDNRQAMRTLMQQEKAGDADIRKLADARGKLVAEMTVLRARMKSEVHAVLTPAQRDKLKQHSEQRRRHSSGLSPAGAHPGSSGLES</sequence>
<protein>
    <recommendedName>
        <fullName evidence="9">Zinc resistance-associated protein</fullName>
    </recommendedName>
</protein>
<evidence type="ECO:0000256" key="5">
    <source>
        <dbReference type="SAM" id="MobiDB-lite"/>
    </source>
</evidence>
<evidence type="ECO:0000256" key="3">
    <source>
        <dbReference type="ARBA" id="ARBA00022729"/>
    </source>
</evidence>
<reference evidence="7 8" key="1">
    <citation type="journal article" date="2016" name="Nat. Commun.">
        <title>Thousands of microbial genomes shed light on interconnected biogeochemical processes in an aquifer system.</title>
        <authorList>
            <person name="Anantharaman K."/>
            <person name="Brown C.T."/>
            <person name="Hug L.A."/>
            <person name="Sharon I."/>
            <person name="Castelle C.J."/>
            <person name="Probst A.J."/>
            <person name="Thomas B.C."/>
            <person name="Singh A."/>
            <person name="Wilkins M.J."/>
            <person name="Karaoz U."/>
            <person name="Brodie E.L."/>
            <person name="Williams K.H."/>
            <person name="Hubbard S.S."/>
            <person name="Banfield J.F."/>
        </authorList>
    </citation>
    <scope>NUCLEOTIDE SEQUENCE [LARGE SCALE GENOMIC DNA]</scope>
</reference>
<comment type="similarity">
    <text evidence="2">Belongs to the CpxP/Spy family.</text>
</comment>
<keyword evidence="3 6" id="KW-0732">Signal</keyword>
<dbReference type="PANTHER" id="PTHR38102:SF1">
    <property type="entry name" value="PERIPLASMIC CHAPERONE SPY"/>
    <property type="match status" value="1"/>
</dbReference>
<evidence type="ECO:0000313" key="8">
    <source>
        <dbReference type="Proteomes" id="UP000178379"/>
    </source>
</evidence>
<keyword evidence="4" id="KW-0574">Periplasm</keyword>
<evidence type="ECO:0008006" key="9">
    <source>
        <dbReference type="Google" id="ProtNLM"/>
    </source>
</evidence>
<dbReference type="AlphaFoldDB" id="A0A1F6T407"/>